<dbReference type="EC" id="3.1.26.12" evidence="15"/>
<evidence type="ECO:0000256" key="15">
    <source>
        <dbReference type="HAMAP-Rule" id="MF_00970"/>
    </source>
</evidence>
<keyword evidence="14 15" id="KW-0472">Membrane</keyword>
<keyword evidence="9 15" id="KW-0699">rRNA-binding</keyword>
<dbReference type="SMART" id="SM00316">
    <property type="entry name" value="S1"/>
    <property type="match status" value="1"/>
</dbReference>
<feature type="compositionally biased region" description="Basic and acidic residues" evidence="16">
    <location>
        <begin position="1017"/>
        <end position="1035"/>
    </location>
</feature>
<keyword evidence="8 15" id="KW-0479">Metal-binding</keyword>
<feature type="compositionally biased region" description="Low complexity" evidence="16">
    <location>
        <begin position="610"/>
        <end position="624"/>
    </location>
</feature>
<reference evidence="18 19" key="1">
    <citation type="submission" date="2022-06" db="EMBL/GenBank/DDBJ databases">
        <title>Dyella sp. Sa strain:Sa Genome sequencing.</title>
        <authorList>
            <person name="Park S."/>
        </authorList>
    </citation>
    <scope>NUCLEOTIDE SEQUENCE [LARGE SCALE GENOMIC DNA]</scope>
    <source>
        <strain evidence="18 19">Sa</strain>
    </source>
</reference>
<feature type="compositionally biased region" description="Low complexity" evidence="16">
    <location>
        <begin position="992"/>
        <end position="1007"/>
    </location>
</feature>
<feature type="compositionally biased region" description="Low complexity" evidence="16">
    <location>
        <begin position="808"/>
        <end position="819"/>
    </location>
</feature>
<dbReference type="SUPFAM" id="SSF50249">
    <property type="entry name" value="Nucleic acid-binding proteins"/>
    <property type="match status" value="1"/>
</dbReference>
<dbReference type="PANTHER" id="PTHR30001:SF1">
    <property type="entry name" value="RIBONUCLEASE E_G-LIKE PROTEIN, CHLOROPLASTIC"/>
    <property type="match status" value="1"/>
</dbReference>
<feature type="compositionally biased region" description="Low complexity" evidence="16">
    <location>
        <begin position="541"/>
        <end position="561"/>
    </location>
</feature>
<feature type="compositionally biased region" description="Low complexity" evidence="16">
    <location>
        <begin position="952"/>
        <end position="983"/>
    </location>
</feature>
<feature type="compositionally biased region" description="Basic and acidic residues" evidence="16">
    <location>
        <begin position="649"/>
        <end position="663"/>
    </location>
</feature>
<comment type="catalytic activity">
    <reaction evidence="15">
        <text>Endonucleolytic cleavage of single-stranded RNA in A- and U-rich regions.</text>
        <dbReference type="EC" id="3.1.26.12"/>
    </reaction>
</comment>
<comment type="similarity">
    <text evidence="15">Belongs to the RNase E/G family. RNase E subfamily.</text>
</comment>
<dbReference type="Gene3D" id="3.40.1260.20">
    <property type="entry name" value="Ribonuclease E, catalytic domain"/>
    <property type="match status" value="1"/>
</dbReference>
<evidence type="ECO:0000256" key="11">
    <source>
        <dbReference type="ARBA" id="ARBA00022801"/>
    </source>
</evidence>
<dbReference type="PROSITE" id="PS50126">
    <property type="entry name" value="S1"/>
    <property type="match status" value="1"/>
</dbReference>
<dbReference type="CDD" id="cd04453">
    <property type="entry name" value="S1_RNase_E"/>
    <property type="match status" value="1"/>
</dbReference>
<keyword evidence="2 15" id="KW-1003">Cell membrane</keyword>
<dbReference type="InterPro" id="IPR012340">
    <property type="entry name" value="NA-bd_OB-fold"/>
</dbReference>
<keyword evidence="7 15" id="KW-0540">Nuclease</keyword>
<keyword evidence="5 15" id="KW-0698">rRNA processing</keyword>
<dbReference type="InterPro" id="IPR003029">
    <property type="entry name" value="S1_domain"/>
</dbReference>
<dbReference type="Pfam" id="PF20833">
    <property type="entry name" value="RNase_E_G_Thio"/>
    <property type="match status" value="1"/>
</dbReference>
<dbReference type="InterPro" id="IPR028878">
    <property type="entry name" value="RNase_E"/>
</dbReference>
<evidence type="ECO:0000313" key="19">
    <source>
        <dbReference type="Proteomes" id="UP001204615"/>
    </source>
</evidence>
<keyword evidence="12 15" id="KW-0460">Magnesium</keyword>
<comment type="similarity">
    <text evidence="1">Belongs to the RNase E/G family. RNase G subfamily.</text>
</comment>
<comment type="cofactor">
    <cofactor evidence="15">
        <name>Mg(2+)</name>
        <dbReference type="ChEBI" id="CHEBI:18420"/>
    </cofactor>
    <text evidence="15">Binds 1 Mg(2+) ion per subunit.</text>
</comment>
<feature type="compositionally biased region" description="Low complexity" evidence="16">
    <location>
        <begin position="731"/>
        <end position="742"/>
    </location>
</feature>
<name>A0ABT1FCK1_9GAMM</name>
<feature type="compositionally biased region" description="Low complexity" evidence="16">
    <location>
        <begin position="779"/>
        <end position="791"/>
    </location>
</feature>
<feature type="binding site" evidence="15">
    <location>
        <position position="344"/>
    </location>
    <ligand>
        <name>Mg(2+)</name>
        <dbReference type="ChEBI" id="CHEBI:18420"/>
        <note>catalytic</note>
    </ligand>
</feature>
<keyword evidence="15" id="KW-0862">Zinc</keyword>
<feature type="region of interest" description="Required for zinc-mediated homotetramerization and catalytic activity" evidence="15">
    <location>
        <begin position="402"/>
        <end position="405"/>
    </location>
</feature>
<comment type="cofactor">
    <cofactor evidence="15">
        <name>Zn(2+)</name>
        <dbReference type="ChEBI" id="CHEBI:29105"/>
    </cofactor>
    <text evidence="15">Binds 2 Zn(2+) ions per homotetramer.</text>
</comment>
<feature type="binding site" evidence="15">
    <location>
        <position position="402"/>
    </location>
    <ligand>
        <name>Zn(2+)</name>
        <dbReference type="ChEBI" id="CHEBI:29105"/>
        <note>ligand shared between dimeric partners</note>
    </ligand>
</feature>
<dbReference type="PANTHER" id="PTHR30001">
    <property type="entry name" value="RIBONUCLEASE"/>
    <property type="match status" value="1"/>
</dbReference>
<evidence type="ECO:0000256" key="3">
    <source>
        <dbReference type="ARBA" id="ARBA00022490"/>
    </source>
</evidence>
<evidence type="ECO:0000259" key="17">
    <source>
        <dbReference type="PROSITE" id="PS50126"/>
    </source>
</evidence>
<dbReference type="InterPro" id="IPR048583">
    <property type="entry name" value="RNase_E_G_thioredoxin-like"/>
</dbReference>
<dbReference type="Pfam" id="PF00575">
    <property type="entry name" value="S1"/>
    <property type="match status" value="1"/>
</dbReference>
<keyword evidence="10 15" id="KW-0255">Endonuclease</keyword>
<feature type="compositionally biased region" description="Polar residues" evidence="16">
    <location>
        <begin position="883"/>
        <end position="894"/>
    </location>
</feature>
<evidence type="ECO:0000256" key="5">
    <source>
        <dbReference type="ARBA" id="ARBA00022552"/>
    </source>
</evidence>
<dbReference type="NCBIfam" id="TIGR00757">
    <property type="entry name" value="RNaseEG"/>
    <property type="match status" value="1"/>
</dbReference>
<evidence type="ECO:0000256" key="14">
    <source>
        <dbReference type="ARBA" id="ARBA00023136"/>
    </source>
</evidence>
<keyword evidence="15" id="KW-0820">tRNA-binding</keyword>
<evidence type="ECO:0000256" key="10">
    <source>
        <dbReference type="ARBA" id="ARBA00022759"/>
    </source>
</evidence>
<accession>A0ABT1FCK1</accession>
<evidence type="ECO:0000256" key="8">
    <source>
        <dbReference type="ARBA" id="ARBA00022723"/>
    </source>
</evidence>
<feature type="binding site" evidence="15">
    <location>
        <position position="301"/>
    </location>
    <ligand>
        <name>Mg(2+)</name>
        <dbReference type="ChEBI" id="CHEBI:18420"/>
        <note>catalytic</note>
    </ligand>
</feature>
<comment type="subcellular location">
    <subcellularLocation>
        <location evidence="15">Cytoplasm</location>
    </subcellularLocation>
    <subcellularLocation>
        <location evidence="15">Cell inner membrane</location>
        <topology evidence="15">Peripheral membrane protein</topology>
        <orientation evidence="15">Cytoplasmic side</orientation>
    </subcellularLocation>
</comment>
<comment type="function">
    <text evidence="15">Endoribonuclease that plays a central role in RNA processing and decay. Required for the maturation of 5S and 16S rRNAs and the majority of tRNAs. Also involved in the degradation of most mRNAs.</text>
</comment>
<dbReference type="InterPro" id="IPR019307">
    <property type="entry name" value="RNA-bd_AU-1/RNase_E/G"/>
</dbReference>
<evidence type="ECO:0000256" key="4">
    <source>
        <dbReference type="ARBA" id="ARBA00022519"/>
    </source>
</evidence>
<feature type="binding site" evidence="15">
    <location>
        <position position="405"/>
    </location>
    <ligand>
        <name>Zn(2+)</name>
        <dbReference type="ChEBI" id="CHEBI:29105"/>
        <note>ligand shared between dimeric partners</note>
    </ligand>
</feature>
<feature type="compositionally biased region" description="Basic and acidic residues" evidence="16">
    <location>
        <begin position="591"/>
        <end position="609"/>
    </location>
</feature>
<dbReference type="EMBL" id="JAMZEK010000003">
    <property type="protein sequence ID" value="MCP1375079.1"/>
    <property type="molecule type" value="Genomic_DNA"/>
</dbReference>
<feature type="region of interest" description="Disordered" evidence="16">
    <location>
        <begin position="869"/>
        <end position="906"/>
    </location>
</feature>
<dbReference type="Pfam" id="PF10150">
    <property type="entry name" value="RNase_E_G"/>
    <property type="match status" value="1"/>
</dbReference>
<dbReference type="Proteomes" id="UP001204615">
    <property type="component" value="Unassembled WGS sequence"/>
</dbReference>
<evidence type="ECO:0000256" key="13">
    <source>
        <dbReference type="ARBA" id="ARBA00022884"/>
    </source>
</evidence>
<evidence type="ECO:0000256" key="9">
    <source>
        <dbReference type="ARBA" id="ARBA00022730"/>
    </source>
</evidence>
<dbReference type="InterPro" id="IPR004659">
    <property type="entry name" value="RNase_E/G"/>
</dbReference>
<dbReference type="RefSeq" id="WP_253567297.1">
    <property type="nucleotide sequence ID" value="NZ_JAMZEK010000003.1"/>
</dbReference>
<proteinExistence type="inferred from homology"/>
<feature type="domain" description="S1 motif" evidence="17">
    <location>
        <begin position="39"/>
        <end position="118"/>
    </location>
</feature>
<evidence type="ECO:0000313" key="18">
    <source>
        <dbReference type="EMBL" id="MCP1375079.1"/>
    </source>
</evidence>
<keyword evidence="3 15" id="KW-0963">Cytoplasm</keyword>
<evidence type="ECO:0000256" key="7">
    <source>
        <dbReference type="ARBA" id="ARBA00022722"/>
    </source>
</evidence>
<feature type="compositionally biased region" description="Basic residues" evidence="16">
    <location>
        <begin position="760"/>
        <end position="774"/>
    </location>
</feature>
<keyword evidence="6 15" id="KW-0819">tRNA processing</keyword>
<gene>
    <name evidence="15" type="primary">rne</name>
    <name evidence="18" type="ORF">NC595_13600</name>
</gene>
<keyword evidence="11 15" id="KW-0378">Hydrolase</keyword>
<organism evidence="18 19">
    <name type="scientific">Dyella lutea</name>
    <dbReference type="NCBI Taxonomy" id="2950441"/>
    <lineage>
        <taxon>Bacteria</taxon>
        <taxon>Pseudomonadati</taxon>
        <taxon>Pseudomonadota</taxon>
        <taxon>Gammaproteobacteria</taxon>
        <taxon>Lysobacterales</taxon>
        <taxon>Rhodanobacteraceae</taxon>
        <taxon>Dyella</taxon>
    </lineage>
</organism>
<keyword evidence="13 15" id="KW-0694">RNA-binding</keyword>
<feature type="region of interest" description="Disordered" evidence="16">
    <location>
        <begin position="919"/>
        <end position="1035"/>
    </location>
</feature>
<dbReference type="Gene3D" id="2.40.50.140">
    <property type="entry name" value="Nucleic acid-binding proteins"/>
    <property type="match status" value="1"/>
</dbReference>
<evidence type="ECO:0000256" key="6">
    <source>
        <dbReference type="ARBA" id="ARBA00022694"/>
    </source>
</evidence>
<evidence type="ECO:0000256" key="12">
    <source>
        <dbReference type="ARBA" id="ARBA00022842"/>
    </source>
</evidence>
<comment type="subunit">
    <text evidence="15">Component of the RNA degradosome, which is a multiprotein complex involved in RNA processing and mRNA degradation. Within the RNA degradosome, RNase E assembles into a homotetramer formed by a dimer of dimers.</text>
</comment>
<feature type="region of interest" description="Disordered" evidence="16">
    <location>
        <begin position="511"/>
        <end position="819"/>
    </location>
</feature>
<evidence type="ECO:0000256" key="16">
    <source>
        <dbReference type="SAM" id="MobiDB-lite"/>
    </source>
</evidence>
<keyword evidence="4 15" id="KW-0997">Cell inner membrane</keyword>
<protein>
    <recommendedName>
        <fullName evidence="15">Ribonuclease E</fullName>
        <shortName evidence="15">RNase E</shortName>
        <ecNumber evidence="15">3.1.26.12</ecNumber>
    </recommendedName>
</protein>
<sequence length="1035" mass="111358">MKRMLINATQREELRVAIVDGQTLYDLDIEIPSREQKKANIYKGRITRVEASLEACFVDYGAERHGFLPIKEIAREYFTPGLDPHKANIRELLKEGQELVVQVEKEERGNKGAALTTYISLAGRYMVLMPNNPKAGGVSRRIEGEDRQALKEALDLLNVPDDVGLIVRTAGMGRDAEELQWDLDYLLTLWRSISEAAAKQKAPFLIYQESKLFIRALRDYLRNDIGEILIDEESLFNDAREFMQQVMPNALRKLKLYKDDTPLFSRYQIETQIESAFDRQVRLPSGGSIVIDQTEALTAIDINSAKSTKGGDIEETAFNTNCEAAVEIARQLRIRDAGGLIVIDFIDMDSPRHQREVEEKLKDALKLDRARVQVGRISRFGLLEMSRQRLRPSLGEATQIVCPRCEGHGHIRSVESLSLSTLRLIEEHAMKDNTGQVLVQAPPTVANFLLNEKRASVVEIELRNKVHVVIVADRKLQTPHIEIQRIKEAEMGEHSKPSYERLTAVEASPIPKMGQTLGSSEQPAVSGVVPSTPAPVREETAQVVATAPAPKAAPRRQAAAPAPAPSGGLLTRLLGWFRGPTEASAPSEPDSNERSGSRRQGQRRDERNRPAQQAQANNASQGNRSNRREQGQQPGRGGNAAQQKGNRQRGGEQEQAGRSRQEKTASGNSPRQDKAPQPRQQPKPESANVKADSAGTAPTGNRPERQAPAATRPQPPQGPVVNEAPAEELQKLAAAAAEPVAATGQAPVEGAAEATDGSTPRRRRGRRGGRRRRRHDEGAAGTTADAAQQADGLDDEDRDDQHDGAGEGAAPAPSARPAEAGAVAIAATIVASSSTDVPTEPTLAVNTENAAEAVAMTMAPPVATMTPSAMTSFNLPTLPPIPQASTERTQGNSSEADEQVQEAPSITAAAPAVAVAAYEEKQDGTVSVAELPQADNETVLPGVTDTDAMVSAPATSAAAEPATTIAAGPAQGDLLAQATATPTHTPPREAIEPPAAAEHATLEPAAATGNPAPETPEADKEDAPERKQDGNTKVS</sequence>
<dbReference type="HAMAP" id="MF_00970">
    <property type="entry name" value="RNase_E"/>
    <property type="match status" value="1"/>
</dbReference>
<evidence type="ECO:0000256" key="2">
    <source>
        <dbReference type="ARBA" id="ARBA00022475"/>
    </source>
</evidence>
<evidence type="ECO:0000256" key="1">
    <source>
        <dbReference type="ARBA" id="ARBA00005663"/>
    </source>
</evidence>
<keyword evidence="19" id="KW-1185">Reference proteome</keyword>
<comment type="caution">
    <text evidence="18">The sequence shown here is derived from an EMBL/GenBank/DDBJ whole genome shotgun (WGS) entry which is preliminary data.</text>
</comment>